<dbReference type="InterPro" id="IPR050179">
    <property type="entry name" value="Trans_hexapeptide_repeat"/>
</dbReference>
<evidence type="ECO:0000256" key="1">
    <source>
        <dbReference type="ARBA" id="ARBA00007274"/>
    </source>
</evidence>
<gene>
    <name evidence="3" type="ORF">AB6M95_15935</name>
</gene>
<dbReference type="Gene3D" id="2.160.10.10">
    <property type="entry name" value="Hexapeptide repeat proteins"/>
    <property type="match status" value="1"/>
</dbReference>
<dbReference type="Gene3D" id="3.40.50.20">
    <property type="match status" value="1"/>
</dbReference>
<dbReference type="Proteomes" id="UP001568698">
    <property type="component" value="Unassembled WGS sequence"/>
</dbReference>
<evidence type="ECO:0000313" key="3">
    <source>
        <dbReference type="EMBL" id="MEZ7198244.1"/>
    </source>
</evidence>
<dbReference type="SUPFAM" id="SSF51161">
    <property type="entry name" value="Trimeric LpxA-like enzymes"/>
    <property type="match status" value="1"/>
</dbReference>
<dbReference type="Pfam" id="PF17836">
    <property type="entry name" value="PglD_N"/>
    <property type="match status" value="1"/>
</dbReference>
<sequence>MKILIIGGGGHARVVADILLAMDGMEPQGYVTSDQAPGTAGPLGLPVLGGDDAVGSIPHDGLVVAVGDNATRERLFAHFAAQGENMVNAIHPSAILAPDVVLGRGCMVCPGAIVNTGSEIGDNVILNTGSVTEHDCRVGSHAHVAPGAKVAGAARIGAGALVGLGAAVLPGVAMGDRAVAGAGAVVLGDVPPGLTVVGVPARPKT</sequence>
<dbReference type="InterPro" id="IPR001451">
    <property type="entry name" value="Hexapep"/>
</dbReference>
<keyword evidence="4" id="KW-1185">Reference proteome</keyword>
<comment type="caution">
    <text evidence="3">The sequence shown here is derived from an EMBL/GenBank/DDBJ whole genome shotgun (WGS) entry which is preliminary data.</text>
</comment>
<dbReference type="EMBL" id="JBGLYH010000058">
    <property type="protein sequence ID" value="MEZ7198244.1"/>
    <property type="molecule type" value="Genomic_DNA"/>
</dbReference>
<comment type="similarity">
    <text evidence="1">Belongs to the transferase hexapeptide repeat family.</text>
</comment>
<dbReference type="NCBIfam" id="TIGR03570">
    <property type="entry name" value="NeuD_NnaD"/>
    <property type="match status" value="1"/>
</dbReference>
<dbReference type="InterPro" id="IPR020019">
    <property type="entry name" value="AcTrfase_PglD-like"/>
</dbReference>
<dbReference type="PANTHER" id="PTHR43300:SF7">
    <property type="entry name" value="UDP-N-ACETYLBACILLOSAMINE N-ACETYLTRANSFERASE"/>
    <property type="match status" value="1"/>
</dbReference>
<dbReference type="RefSeq" id="WP_371387737.1">
    <property type="nucleotide sequence ID" value="NZ_JBGLYH010000058.1"/>
</dbReference>
<evidence type="ECO:0000259" key="2">
    <source>
        <dbReference type="Pfam" id="PF17836"/>
    </source>
</evidence>
<proteinExistence type="inferred from homology"/>
<feature type="domain" description="PglD N-terminal" evidence="2">
    <location>
        <begin position="2"/>
        <end position="77"/>
    </location>
</feature>
<accession>A0ABV4K5J0</accession>
<dbReference type="InterPro" id="IPR011004">
    <property type="entry name" value="Trimer_LpxA-like_sf"/>
</dbReference>
<protein>
    <submittedName>
        <fullName evidence="3">Acetyltransferase</fullName>
    </submittedName>
</protein>
<dbReference type="Pfam" id="PF00132">
    <property type="entry name" value="Hexapep"/>
    <property type="match status" value="1"/>
</dbReference>
<reference evidence="3 4" key="1">
    <citation type="submission" date="2024-08" db="EMBL/GenBank/DDBJ databases">
        <title>Sulfate-reducing bacteria isolated from formation water of the oil field in Kazakhstan and description of Pseudodesulfovibrio sp.</title>
        <authorList>
            <person name="Bidzhieva S.K."/>
            <person name="Tourova T.P."/>
            <person name="Grouzdev D.S."/>
            <person name="Beletsky A.V."/>
            <person name="Sokolova D.S."/>
            <person name="Samigullina S.R."/>
            <person name="Poltaraus A.B."/>
            <person name="Avtukh A.N."/>
            <person name="Tereshina V.M."/>
            <person name="Zhaparov N.S."/>
            <person name="Mardanov A.V."/>
            <person name="Nazina T.N."/>
        </authorList>
    </citation>
    <scope>NUCLEOTIDE SEQUENCE [LARGE SCALE GENOMIC DNA]</scope>
    <source>
        <strain evidence="3 4">9FUS</strain>
    </source>
</reference>
<organism evidence="3 4">
    <name type="scientific">Pseudodesulfovibrio karagichevae</name>
    <dbReference type="NCBI Taxonomy" id="3239305"/>
    <lineage>
        <taxon>Bacteria</taxon>
        <taxon>Pseudomonadati</taxon>
        <taxon>Thermodesulfobacteriota</taxon>
        <taxon>Desulfovibrionia</taxon>
        <taxon>Desulfovibrionales</taxon>
        <taxon>Desulfovibrionaceae</taxon>
    </lineage>
</organism>
<dbReference type="PANTHER" id="PTHR43300">
    <property type="entry name" value="ACETYLTRANSFERASE"/>
    <property type="match status" value="1"/>
</dbReference>
<evidence type="ECO:0000313" key="4">
    <source>
        <dbReference type="Proteomes" id="UP001568698"/>
    </source>
</evidence>
<name>A0ABV4K5J0_9BACT</name>
<dbReference type="InterPro" id="IPR041561">
    <property type="entry name" value="PglD_N"/>
</dbReference>
<dbReference type="CDD" id="cd03360">
    <property type="entry name" value="LbH_AT_putative"/>
    <property type="match status" value="1"/>
</dbReference>